<evidence type="ECO:0000313" key="3">
    <source>
        <dbReference type="EMBL" id="TQL59904.1"/>
    </source>
</evidence>
<organism evidence="3 4">
    <name type="scientific">Oryzihumus leptocrescens</name>
    <dbReference type="NCBI Taxonomy" id="297536"/>
    <lineage>
        <taxon>Bacteria</taxon>
        <taxon>Bacillati</taxon>
        <taxon>Actinomycetota</taxon>
        <taxon>Actinomycetes</taxon>
        <taxon>Micrococcales</taxon>
        <taxon>Intrasporangiaceae</taxon>
        <taxon>Oryzihumus</taxon>
    </lineage>
</organism>
<accession>A0A542ZHU7</accession>
<dbReference type="Proteomes" id="UP000319514">
    <property type="component" value="Unassembled WGS sequence"/>
</dbReference>
<evidence type="ECO:0000313" key="4">
    <source>
        <dbReference type="Proteomes" id="UP000319514"/>
    </source>
</evidence>
<dbReference type="EMBL" id="VFOQ01000001">
    <property type="protein sequence ID" value="TQL59904.1"/>
    <property type="molecule type" value="Genomic_DNA"/>
</dbReference>
<dbReference type="AlphaFoldDB" id="A0A542ZHU7"/>
<sequence>MRPLWKWRLVGAWGVLVLVLAACGSAGTTGAPSGSSSGATTPFTPSTSTSSPSAGRETTMTGQVIEGVKPGCVILQVPDRRYALTGDPARGLAVGTRVRVRGTVRPDLVSPCGSTTFVVTAVTHV</sequence>
<name>A0A542ZHU7_9MICO</name>
<keyword evidence="4" id="KW-1185">Reference proteome</keyword>
<feature type="signal peptide" evidence="2">
    <location>
        <begin position="1"/>
        <end position="21"/>
    </location>
</feature>
<evidence type="ECO:0008006" key="5">
    <source>
        <dbReference type="Google" id="ProtNLM"/>
    </source>
</evidence>
<reference evidence="3 4" key="1">
    <citation type="submission" date="2019-06" db="EMBL/GenBank/DDBJ databases">
        <title>Sequencing the genomes of 1000 actinobacteria strains.</title>
        <authorList>
            <person name="Klenk H.-P."/>
        </authorList>
    </citation>
    <scope>NUCLEOTIDE SEQUENCE [LARGE SCALE GENOMIC DNA]</scope>
    <source>
        <strain evidence="3 4">DSM 18082</strain>
    </source>
</reference>
<feature type="region of interest" description="Disordered" evidence="1">
    <location>
        <begin position="28"/>
        <end position="62"/>
    </location>
</feature>
<feature type="chain" id="PRO_5039013499" description="DUF5666 domain-containing protein" evidence="2">
    <location>
        <begin position="22"/>
        <end position="125"/>
    </location>
</feature>
<evidence type="ECO:0000256" key="2">
    <source>
        <dbReference type="SAM" id="SignalP"/>
    </source>
</evidence>
<keyword evidence="2" id="KW-0732">Signal</keyword>
<protein>
    <recommendedName>
        <fullName evidence="5">DUF5666 domain-containing protein</fullName>
    </recommendedName>
</protein>
<proteinExistence type="predicted"/>
<feature type="compositionally biased region" description="Low complexity" evidence="1">
    <location>
        <begin position="28"/>
        <end position="55"/>
    </location>
</feature>
<evidence type="ECO:0000256" key="1">
    <source>
        <dbReference type="SAM" id="MobiDB-lite"/>
    </source>
</evidence>
<dbReference type="PROSITE" id="PS51257">
    <property type="entry name" value="PROKAR_LIPOPROTEIN"/>
    <property type="match status" value="1"/>
</dbReference>
<gene>
    <name evidence="3" type="ORF">FB474_1275</name>
</gene>
<comment type="caution">
    <text evidence="3">The sequence shown here is derived from an EMBL/GenBank/DDBJ whole genome shotgun (WGS) entry which is preliminary data.</text>
</comment>